<sequence length="115" mass="13378">MLCDARAGRQIVNLDDFYFQYICSLLSKFGIHIWAPNLEAEPGSLYNEACQTIAIITFLQLACSGAYQYMQANLSYLNNIDFKHWAYNNYVHYHMTENFKKDIKESGKNFAEDQN</sequence>
<evidence type="ECO:0000313" key="2">
    <source>
        <dbReference type="Proteomes" id="UP000765509"/>
    </source>
</evidence>
<accession>A0A9Q3FEL2</accession>
<dbReference type="Proteomes" id="UP000765509">
    <property type="component" value="Unassembled WGS sequence"/>
</dbReference>
<protein>
    <submittedName>
        <fullName evidence="1">Uncharacterized protein</fullName>
    </submittedName>
</protein>
<keyword evidence="2" id="KW-1185">Reference proteome</keyword>
<dbReference type="AlphaFoldDB" id="A0A9Q3FEL2"/>
<proteinExistence type="predicted"/>
<gene>
    <name evidence="1" type="ORF">O181_079310</name>
</gene>
<organism evidence="1 2">
    <name type="scientific">Austropuccinia psidii MF-1</name>
    <dbReference type="NCBI Taxonomy" id="1389203"/>
    <lineage>
        <taxon>Eukaryota</taxon>
        <taxon>Fungi</taxon>
        <taxon>Dikarya</taxon>
        <taxon>Basidiomycota</taxon>
        <taxon>Pucciniomycotina</taxon>
        <taxon>Pucciniomycetes</taxon>
        <taxon>Pucciniales</taxon>
        <taxon>Sphaerophragmiaceae</taxon>
        <taxon>Austropuccinia</taxon>
    </lineage>
</organism>
<reference evidence="1" key="1">
    <citation type="submission" date="2021-03" db="EMBL/GenBank/DDBJ databases">
        <title>Draft genome sequence of rust myrtle Austropuccinia psidii MF-1, a brazilian biotype.</title>
        <authorList>
            <person name="Quecine M.C."/>
            <person name="Pachon D.M.R."/>
            <person name="Bonatelli M.L."/>
            <person name="Correr F.H."/>
            <person name="Franceschini L.M."/>
            <person name="Leite T.F."/>
            <person name="Margarido G.R.A."/>
            <person name="Almeida C.A."/>
            <person name="Ferrarezi J.A."/>
            <person name="Labate C.A."/>
        </authorList>
    </citation>
    <scope>NUCLEOTIDE SEQUENCE</scope>
    <source>
        <strain evidence="1">MF-1</strain>
    </source>
</reference>
<comment type="caution">
    <text evidence="1">The sequence shown here is derived from an EMBL/GenBank/DDBJ whole genome shotgun (WGS) entry which is preliminary data.</text>
</comment>
<dbReference type="EMBL" id="AVOT02044227">
    <property type="protein sequence ID" value="MBW0539595.1"/>
    <property type="molecule type" value="Genomic_DNA"/>
</dbReference>
<name>A0A9Q3FEL2_9BASI</name>
<evidence type="ECO:0000313" key="1">
    <source>
        <dbReference type="EMBL" id="MBW0539595.1"/>
    </source>
</evidence>